<dbReference type="Proteomes" id="UP000235145">
    <property type="component" value="Unassembled WGS sequence"/>
</dbReference>
<name>A0A9R1UD36_LACSA</name>
<feature type="region of interest" description="Disordered" evidence="1">
    <location>
        <begin position="444"/>
        <end position="481"/>
    </location>
</feature>
<feature type="compositionally biased region" description="Acidic residues" evidence="1">
    <location>
        <begin position="470"/>
        <end position="481"/>
    </location>
</feature>
<feature type="compositionally biased region" description="Basic residues" evidence="1">
    <location>
        <begin position="606"/>
        <end position="615"/>
    </location>
</feature>
<feature type="region of interest" description="Disordered" evidence="1">
    <location>
        <begin position="658"/>
        <end position="677"/>
    </location>
</feature>
<feature type="compositionally biased region" description="Basic and acidic residues" evidence="1">
    <location>
        <begin position="296"/>
        <end position="315"/>
    </location>
</feature>
<protein>
    <submittedName>
        <fullName evidence="2">Uncharacterized protein</fullName>
    </submittedName>
</protein>
<evidence type="ECO:0000313" key="3">
    <source>
        <dbReference type="Proteomes" id="UP000235145"/>
    </source>
</evidence>
<sequence>MADTIELHAPVKRVFHLLDNDVENLKASCHLNMHRTNNLAHMLIVQNLKGIMSTLCNPPFIHQESGSSFCLRSPPSPQWRHKDSNQSMDSDRPPPPPHRTPSTSSTSDLFICFTSRHHSSSMKISSKSILSPGRAGGRDPPISLSTSLSRRLRTSRSIKGGASPAMFPTTGKKRGGGFDNPEPSSPKVTCIGQVRVKSKKKQGKRLRTLSRRHSTGDVSFRKLDHSRDGFSKSTNLGSNYQQGSNSFSSNQENLPEQRHNQRWVHLPLTICEALRAFGSEFSCLFPCRSSCFSPATEREKEEKTAGRGEEMDSHRHGSSSCAAVFTRWLVAFQDGDDGDRGSRREIELVVGGDDEDDDDRSMRTSRRHVFDDLEIVNNRIEGTKDEARVSICIPPKNALLLMRCRSDPLKMEALANRLWAPTIDQNDEEDEEFLDDEYEIQQKTFDSKESKDNDQEHEANQETNLKRSVEEEEEYQEQNPEIYEDEEEIAVFGSLFDEIVDQELQEPDEMEDSREIFEEDEIPEIETEESHIEKFKFFQGKNEDEMVAEFAGRSEMAEEMVTESKERDNGVLEREGLPDCLLLMMYEPKLSMEVSKETWVSSKDFIRRHSSKKKPPQPPPPPPVKQTDGEDESKVSTTTFTTLSSATKHVTAEAAAAAAAAPPIQPGRSSCSLPRRPPSMAEMLEQKLVNAVGYEPFVLTRCKSEPMRTAAAKLAPDSCFWKNRKLEPLRRASFGVGAAGNNLVSNVALGGCTI</sequence>
<feature type="region of interest" description="Disordered" evidence="1">
    <location>
        <begin position="606"/>
        <end position="638"/>
    </location>
</feature>
<feature type="region of interest" description="Disordered" evidence="1">
    <location>
        <begin position="296"/>
        <end position="316"/>
    </location>
</feature>
<feature type="region of interest" description="Disordered" evidence="1">
    <location>
        <begin position="122"/>
        <end position="255"/>
    </location>
</feature>
<proteinExistence type="predicted"/>
<feature type="compositionally biased region" description="Polar residues" evidence="1">
    <location>
        <begin position="231"/>
        <end position="254"/>
    </location>
</feature>
<feature type="compositionally biased region" description="Low complexity" evidence="1">
    <location>
        <begin position="658"/>
        <end position="674"/>
    </location>
</feature>
<feature type="compositionally biased region" description="Basic and acidic residues" evidence="1">
    <location>
        <begin position="219"/>
        <end position="230"/>
    </location>
</feature>
<dbReference type="EMBL" id="NBSK02000009">
    <property type="protein sequence ID" value="KAJ0184934.1"/>
    <property type="molecule type" value="Genomic_DNA"/>
</dbReference>
<evidence type="ECO:0000313" key="2">
    <source>
        <dbReference type="EMBL" id="KAJ0184934.1"/>
    </source>
</evidence>
<keyword evidence="3" id="KW-1185">Reference proteome</keyword>
<feature type="compositionally biased region" description="Low complexity" evidence="1">
    <location>
        <begin position="122"/>
        <end position="131"/>
    </location>
</feature>
<reference evidence="2 3" key="1">
    <citation type="journal article" date="2017" name="Nat. Commun.">
        <title>Genome assembly with in vitro proximity ligation data and whole-genome triplication in lettuce.</title>
        <authorList>
            <person name="Reyes-Chin-Wo S."/>
            <person name="Wang Z."/>
            <person name="Yang X."/>
            <person name="Kozik A."/>
            <person name="Arikit S."/>
            <person name="Song C."/>
            <person name="Xia L."/>
            <person name="Froenicke L."/>
            <person name="Lavelle D.O."/>
            <person name="Truco M.J."/>
            <person name="Xia R."/>
            <person name="Zhu S."/>
            <person name="Xu C."/>
            <person name="Xu H."/>
            <person name="Xu X."/>
            <person name="Cox K."/>
            <person name="Korf I."/>
            <person name="Meyers B.C."/>
            <person name="Michelmore R.W."/>
        </authorList>
    </citation>
    <scope>NUCLEOTIDE SEQUENCE [LARGE SCALE GENOMIC DNA]</scope>
    <source>
        <strain evidence="3">cv. Salinas</strain>
        <tissue evidence="2">Seedlings</tissue>
    </source>
</reference>
<organism evidence="2 3">
    <name type="scientific">Lactuca sativa</name>
    <name type="common">Garden lettuce</name>
    <dbReference type="NCBI Taxonomy" id="4236"/>
    <lineage>
        <taxon>Eukaryota</taxon>
        <taxon>Viridiplantae</taxon>
        <taxon>Streptophyta</taxon>
        <taxon>Embryophyta</taxon>
        <taxon>Tracheophyta</taxon>
        <taxon>Spermatophyta</taxon>
        <taxon>Magnoliopsida</taxon>
        <taxon>eudicotyledons</taxon>
        <taxon>Gunneridae</taxon>
        <taxon>Pentapetalae</taxon>
        <taxon>asterids</taxon>
        <taxon>campanulids</taxon>
        <taxon>Asterales</taxon>
        <taxon>Asteraceae</taxon>
        <taxon>Cichorioideae</taxon>
        <taxon>Cichorieae</taxon>
        <taxon>Lactucinae</taxon>
        <taxon>Lactuca</taxon>
    </lineage>
</organism>
<feature type="compositionally biased region" description="Basic and acidic residues" evidence="1">
    <location>
        <begin position="80"/>
        <end position="92"/>
    </location>
</feature>
<comment type="caution">
    <text evidence="2">The sequence shown here is derived from an EMBL/GenBank/DDBJ whole genome shotgun (WGS) entry which is preliminary data.</text>
</comment>
<gene>
    <name evidence="2" type="ORF">LSAT_V11C900495830</name>
</gene>
<evidence type="ECO:0000256" key="1">
    <source>
        <dbReference type="SAM" id="MobiDB-lite"/>
    </source>
</evidence>
<dbReference type="PANTHER" id="PTHR33448:SF17">
    <property type="entry name" value="DUF3741 DOMAIN-CONTAINING PROTEIN"/>
    <property type="match status" value="1"/>
</dbReference>
<accession>A0A9R1UD36</accession>
<feature type="region of interest" description="Disordered" evidence="1">
    <location>
        <begin position="67"/>
        <end position="106"/>
    </location>
</feature>
<feature type="compositionally biased region" description="Basic residues" evidence="1">
    <location>
        <begin position="196"/>
        <end position="213"/>
    </location>
</feature>
<feature type="compositionally biased region" description="Basic and acidic residues" evidence="1">
    <location>
        <begin position="445"/>
        <end position="469"/>
    </location>
</feature>
<dbReference type="AlphaFoldDB" id="A0A9R1UD36"/>
<dbReference type="PANTHER" id="PTHR33448">
    <property type="entry name" value="CHLOROPLAST PROTEIN HCF243-RELATED"/>
    <property type="match status" value="1"/>
</dbReference>